<dbReference type="InterPro" id="IPR011335">
    <property type="entry name" value="Restrct_endonuc-II-like"/>
</dbReference>
<evidence type="ECO:0000313" key="2">
    <source>
        <dbReference type="EMBL" id="OHU11435.1"/>
    </source>
</evidence>
<dbReference type="InterPro" id="IPR032793">
    <property type="entry name" value="RE_EcoO109IR"/>
</dbReference>
<sequence>MAVEGVEGVAAKGLVGSAVEDELWVLPEVVADRPNPVAAVVKLLGLDIERAKFLVAETERLYVERMRERFSDLRVAERLKRTNPFLLRIRGAVTVRDWATLQVQSALYASEEEAVGHLLEAVAKICLPNGREPKYTDDFDLESDGSKDGEIYGYQIKMSWDCMPMSSRKNLSNTIRSVRDKYADEGMAFVGYFAPCYGRAVTSQPPGQEYVTLASKEFWARVGAGNQNFDVAVGEVCALLCAEFRTEVLETLVPDLIEKLTKAVIPEIGDSGGLIDYKKLFRRINR</sequence>
<keyword evidence="3" id="KW-1185">Reference proteome</keyword>
<gene>
    <name evidence="2" type="ORF">BKG73_08960</name>
</gene>
<dbReference type="Proteomes" id="UP000179621">
    <property type="component" value="Unassembled WGS sequence"/>
</dbReference>
<reference evidence="2 3" key="1">
    <citation type="submission" date="2016-10" db="EMBL/GenBank/DDBJ databases">
        <title>Evaluation of Human, Animal and Environmental Mycobacterium chelonae Isolates by Core Genome Phylogenomic Analysis, Targeted Gene Comparison, and Anti-microbial Susceptibility Patterns: A Tale of Mistaken Identities.</title>
        <authorList>
            <person name="Fogelson S.B."/>
            <person name="Camus A.C."/>
            <person name="Lorenz W."/>
            <person name="Vasireddy R."/>
            <person name="Vasireddy S."/>
            <person name="Smith T."/>
            <person name="Brown-Elliott B.A."/>
            <person name="Wallace R.J.Jr."/>
            <person name="Hasan N.A."/>
            <person name="Reischl U."/>
            <person name="Sanchez S."/>
        </authorList>
    </citation>
    <scope>NUCLEOTIDE SEQUENCE [LARGE SCALE GENOMIC DNA]</scope>
    <source>
        <strain evidence="2 3">8528</strain>
    </source>
</reference>
<evidence type="ECO:0000313" key="3">
    <source>
        <dbReference type="Proteomes" id="UP000179621"/>
    </source>
</evidence>
<comment type="caution">
    <text evidence="2">The sequence shown here is derived from an EMBL/GenBank/DDBJ whole genome shotgun (WGS) entry which is preliminary data.</text>
</comment>
<dbReference type="Pfam" id="PF14511">
    <property type="entry name" value="RE_EcoO109I"/>
    <property type="match status" value="1"/>
</dbReference>
<feature type="domain" description="Type II restriction endonuclease EcoO109IR" evidence="1">
    <location>
        <begin position="53"/>
        <end position="229"/>
    </location>
</feature>
<accession>A0ABX3C2T3</accession>
<dbReference type="EMBL" id="MLIH01000009">
    <property type="protein sequence ID" value="OHU11435.1"/>
    <property type="molecule type" value="Genomic_DNA"/>
</dbReference>
<dbReference type="RefSeq" id="WP_070911930.1">
    <property type="nucleotide sequence ID" value="NZ_MLIC01000004.1"/>
</dbReference>
<name>A0ABX3C2T3_9MYCO</name>
<dbReference type="SUPFAM" id="SSF52980">
    <property type="entry name" value="Restriction endonuclease-like"/>
    <property type="match status" value="1"/>
</dbReference>
<protein>
    <recommendedName>
        <fullName evidence="1">Type II restriction endonuclease EcoO109IR domain-containing protein</fullName>
    </recommendedName>
</protein>
<organism evidence="2 3">
    <name type="scientific">Mycobacteroides saopaulense</name>
    <dbReference type="NCBI Taxonomy" id="1578165"/>
    <lineage>
        <taxon>Bacteria</taxon>
        <taxon>Bacillati</taxon>
        <taxon>Actinomycetota</taxon>
        <taxon>Actinomycetes</taxon>
        <taxon>Mycobacteriales</taxon>
        <taxon>Mycobacteriaceae</taxon>
        <taxon>Mycobacteroides</taxon>
    </lineage>
</organism>
<evidence type="ECO:0000259" key="1">
    <source>
        <dbReference type="Pfam" id="PF14511"/>
    </source>
</evidence>
<proteinExistence type="predicted"/>